<proteinExistence type="predicted"/>
<dbReference type="SMART" id="SM00345">
    <property type="entry name" value="HTH_GNTR"/>
    <property type="match status" value="1"/>
</dbReference>
<keyword evidence="2 5" id="KW-0238">DNA-binding</keyword>
<feature type="domain" description="HTH gntR-type" evidence="4">
    <location>
        <begin position="22"/>
        <end position="89"/>
    </location>
</feature>
<dbReference type="Pfam" id="PF07729">
    <property type="entry name" value="FCD"/>
    <property type="match status" value="1"/>
</dbReference>
<dbReference type="SMART" id="SM00895">
    <property type="entry name" value="FCD"/>
    <property type="match status" value="1"/>
</dbReference>
<protein>
    <submittedName>
        <fullName evidence="5">DNA-binding transcriptional regulator, GntR family</fullName>
    </submittedName>
</protein>
<evidence type="ECO:0000259" key="4">
    <source>
        <dbReference type="PROSITE" id="PS50949"/>
    </source>
</evidence>
<evidence type="ECO:0000313" key="6">
    <source>
        <dbReference type="Proteomes" id="UP000199051"/>
    </source>
</evidence>
<dbReference type="InterPro" id="IPR000524">
    <property type="entry name" value="Tscrpt_reg_HTH_GntR"/>
</dbReference>
<dbReference type="PROSITE" id="PS50949">
    <property type="entry name" value="HTH_GNTR"/>
    <property type="match status" value="1"/>
</dbReference>
<evidence type="ECO:0000256" key="1">
    <source>
        <dbReference type="ARBA" id="ARBA00023015"/>
    </source>
</evidence>
<dbReference type="GO" id="GO:0003700">
    <property type="term" value="F:DNA-binding transcription factor activity"/>
    <property type="evidence" value="ECO:0007669"/>
    <property type="project" value="InterPro"/>
</dbReference>
<sequence length="229" mass="25121">MSVEDAVGRLRDLAGLRRRVHGTAAEVAADALRELIMEGGLRPGDRVIEESLLGPLEVSRNTLREAFRLLAHEKLVEHKVNRGVFVRTLTAADVRDLFTVRVLIELTALRRSREADWTAMSQAVAKGKACARAHDWLGVGTANMRFHKAIVASVGSARLDELMDQLTAELRLGFHEMGDPRAFHEKYLTRNAGIVDAVAGGDVEGAVGLLHEYLDDAEAEMLAAFSSDR</sequence>
<dbReference type="Pfam" id="PF00392">
    <property type="entry name" value="GntR"/>
    <property type="match status" value="1"/>
</dbReference>
<dbReference type="CDD" id="cd07377">
    <property type="entry name" value="WHTH_GntR"/>
    <property type="match status" value="1"/>
</dbReference>
<reference evidence="6" key="1">
    <citation type="submission" date="2016-10" db="EMBL/GenBank/DDBJ databases">
        <authorList>
            <person name="Varghese N."/>
            <person name="Submissions S."/>
        </authorList>
    </citation>
    <scope>NUCLEOTIDE SEQUENCE [LARGE SCALE GENOMIC DNA]</scope>
    <source>
        <strain evidence="6">DSM 44260</strain>
    </source>
</reference>
<accession>A0A1H9XLR5</accession>
<name>A0A1H9XLR5_9PSEU</name>
<dbReference type="STRING" id="155974.SAMN04487818_11662"/>
<dbReference type="InterPro" id="IPR011711">
    <property type="entry name" value="GntR_C"/>
</dbReference>
<dbReference type="InterPro" id="IPR036390">
    <property type="entry name" value="WH_DNA-bd_sf"/>
</dbReference>
<dbReference type="PANTHER" id="PTHR43537:SF45">
    <property type="entry name" value="GNTR FAMILY REGULATORY PROTEIN"/>
    <property type="match status" value="1"/>
</dbReference>
<organism evidence="5 6">
    <name type="scientific">Actinokineospora terrae</name>
    <dbReference type="NCBI Taxonomy" id="155974"/>
    <lineage>
        <taxon>Bacteria</taxon>
        <taxon>Bacillati</taxon>
        <taxon>Actinomycetota</taxon>
        <taxon>Actinomycetes</taxon>
        <taxon>Pseudonocardiales</taxon>
        <taxon>Pseudonocardiaceae</taxon>
        <taxon>Actinokineospora</taxon>
    </lineage>
</organism>
<keyword evidence="3" id="KW-0804">Transcription</keyword>
<gene>
    <name evidence="5" type="ORF">SAMN04487818_11662</name>
</gene>
<dbReference type="InterPro" id="IPR008920">
    <property type="entry name" value="TF_FadR/GntR_C"/>
</dbReference>
<evidence type="ECO:0000256" key="3">
    <source>
        <dbReference type="ARBA" id="ARBA00023163"/>
    </source>
</evidence>
<dbReference type="PANTHER" id="PTHR43537">
    <property type="entry name" value="TRANSCRIPTIONAL REGULATOR, GNTR FAMILY"/>
    <property type="match status" value="1"/>
</dbReference>
<dbReference type="AlphaFoldDB" id="A0A1H9XLR5"/>
<evidence type="ECO:0000313" key="5">
    <source>
        <dbReference type="EMBL" id="SES46603.1"/>
    </source>
</evidence>
<dbReference type="EMBL" id="FOGI01000016">
    <property type="protein sequence ID" value="SES46603.1"/>
    <property type="molecule type" value="Genomic_DNA"/>
</dbReference>
<keyword evidence="6" id="KW-1185">Reference proteome</keyword>
<evidence type="ECO:0000256" key="2">
    <source>
        <dbReference type="ARBA" id="ARBA00023125"/>
    </source>
</evidence>
<keyword evidence="1" id="KW-0805">Transcription regulation</keyword>
<dbReference type="InterPro" id="IPR036388">
    <property type="entry name" value="WH-like_DNA-bd_sf"/>
</dbReference>
<dbReference type="Proteomes" id="UP000199051">
    <property type="component" value="Unassembled WGS sequence"/>
</dbReference>
<dbReference type="SUPFAM" id="SSF48008">
    <property type="entry name" value="GntR ligand-binding domain-like"/>
    <property type="match status" value="1"/>
</dbReference>
<dbReference type="GO" id="GO:0003677">
    <property type="term" value="F:DNA binding"/>
    <property type="evidence" value="ECO:0007669"/>
    <property type="project" value="UniProtKB-KW"/>
</dbReference>
<dbReference type="RefSeq" id="WP_245782739.1">
    <property type="nucleotide sequence ID" value="NZ_FOGI01000016.1"/>
</dbReference>
<dbReference type="Gene3D" id="1.10.10.10">
    <property type="entry name" value="Winged helix-like DNA-binding domain superfamily/Winged helix DNA-binding domain"/>
    <property type="match status" value="1"/>
</dbReference>
<dbReference type="SUPFAM" id="SSF46785">
    <property type="entry name" value="Winged helix' DNA-binding domain"/>
    <property type="match status" value="1"/>
</dbReference>
<dbReference type="Gene3D" id="1.20.120.530">
    <property type="entry name" value="GntR ligand-binding domain-like"/>
    <property type="match status" value="1"/>
</dbReference>